<evidence type="ECO:0000313" key="2">
    <source>
        <dbReference type="Proteomes" id="UP000324222"/>
    </source>
</evidence>
<gene>
    <name evidence="1" type="ORF">E2C01_069865</name>
</gene>
<dbReference type="AlphaFoldDB" id="A0A5B7I206"/>
<sequence>MNMETRHDTEGVRSVAVRKTKLSDCLVRCGCVARQAEAVSVCHEVERGDTQHTMHTDARRLIHTALFSSMLPPEPGR</sequence>
<proteinExistence type="predicted"/>
<evidence type="ECO:0000313" key="1">
    <source>
        <dbReference type="EMBL" id="MPC75477.1"/>
    </source>
</evidence>
<protein>
    <submittedName>
        <fullName evidence="1">Uncharacterized protein</fullName>
    </submittedName>
</protein>
<dbReference type="EMBL" id="VSRR010041209">
    <property type="protein sequence ID" value="MPC75477.1"/>
    <property type="molecule type" value="Genomic_DNA"/>
</dbReference>
<name>A0A5B7I206_PORTR</name>
<dbReference type="Proteomes" id="UP000324222">
    <property type="component" value="Unassembled WGS sequence"/>
</dbReference>
<organism evidence="1 2">
    <name type="scientific">Portunus trituberculatus</name>
    <name type="common">Swimming crab</name>
    <name type="synonym">Neptunus trituberculatus</name>
    <dbReference type="NCBI Taxonomy" id="210409"/>
    <lineage>
        <taxon>Eukaryota</taxon>
        <taxon>Metazoa</taxon>
        <taxon>Ecdysozoa</taxon>
        <taxon>Arthropoda</taxon>
        <taxon>Crustacea</taxon>
        <taxon>Multicrustacea</taxon>
        <taxon>Malacostraca</taxon>
        <taxon>Eumalacostraca</taxon>
        <taxon>Eucarida</taxon>
        <taxon>Decapoda</taxon>
        <taxon>Pleocyemata</taxon>
        <taxon>Brachyura</taxon>
        <taxon>Eubrachyura</taxon>
        <taxon>Portunoidea</taxon>
        <taxon>Portunidae</taxon>
        <taxon>Portuninae</taxon>
        <taxon>Portunus</taxon>
    </lineage>
</organism>
<reference evidence="1 2" key="1">
    <citation type="submission" date="2019-05" db="EMBL/GenBank/DDBJ databases">
        <title>Another draft genome of Portunus trituberculatus and its Hox gene families provides insights of decapod evolution.</title>
        <authorList>
            <person name="Jeong J.-H."/>
            <person name="Song I."/>
            <person name="Kim S."/>
            <person name="Choi T."/>
            <person name="Kim D."/>
            <person name="Ryu S."/>
            <person name="Kim W."/>
        </authorList>
    </citation>
    <scope>NUCLEOTIDE SEQUENCE [LARGE SCALE GENOMIC DNA]</scope>
    <source>
        <tissue evidence="1">Muscle</tissue>
    </source>
</reference>
<accession>A0A5B7I206</accession>
<keyword evidence="2" id="KW-1185">Reference proteome</keyword>
<comment type="caution">
    <text evidence="1">The sequence shown here is derived from an EMBL/GenBank/DDBJ whole genome shotgun (WGS) entry which is preliminary data.</text>
</comment>